<feature type="compositionally biased region" description="Gly residues" evidence="1">
    <location>
        <begin position="140"/>
        <end position="158"/>
    </location>
</feature>
<dbReference type="InParanoid" id="Q9GUN5"/>
<keyword evidence="4" id="KW-1185">Reference proteome</keyword>
<dbReference type="eggNOG" id="ENOG502TIAH">
    <property type="taxonomic scope" value="Eukaryota"/>
</dbReference>
<dbReference type="OrthoDB" id="5860942at2759"/>
<dbReference type="EMBL" id="BX284604">
    <property type="protein sequence ID" value="CCD74096.1"/>
    <property type="molecule type" value="Genomic_DNA"/>
</dbReference>
<dbReference type="GeneID" id="190521"/>
<feature type="compositionally biased region" description="Low complexity" evidence="1">
    <location>
        <begin position="119"/>
        <end position="139"/>
    </location>
</feature>
<dbReference type="Proteomes" id="UP000001940">
    <property type="component" value="Chromosome IV"/>
</dbReference>
<sequence length="158" mass="16518">MQYYSCLSMFLLIAAVSAIPGQEKYVAPSPNNSTRLLRETSEDALAEKQGSEEDVGPLGEVQLDVEEEDIGDAAQPKMRVRRGYSQGGGQKKSKYGGGQSGGNKYGGGGGGSKYGGGQQQQPQQQQGGYGQQQQQQPSKYGGGGQEQQQGGGSSGGNY</sequence>
<reference evidence="3 4" key="1">
    <citation type="journal article" date="1998" name="Science">
        <title>Genome sequence of the nematode C. elegans: a platform for investigating biology.</title>
        <authorList>
            <consortium name="The C. elegans sequencing consortium"/>
            <person name="Sulson J.E."/>
            <person name="Waterston R."/>
        </authorList>
    </citation>
    <scope>NUCLEOTIDE SEQUENCE [LARGE SCALE GENOMIC DNA]</scope>
    <source>
        <strain evidence="3 4">Bristol N2</strain>
    </source>
</reference>
<dbReference type="WormBase" id="Y67D8C.7">
    <property type="protein sequence ID" value="CE39063"/>
    <property type="gene ID" value="WBGene00022071"/>
    <property type="gene designation" value="spig-14"/>
</dbReference>
<feature type="signal peptide" evidence="2">
    <location>
        <begin position="1"/>
        <end position="18"/>
    </location>
</feature>
<dbReference type="PaxDb" id="6239-Y67D8C.7"/>
<dbReference type="OMA" id="DSAQPKM"/>
<dbReference type="RefSeq" id="NP_500288.2">
    <property type="nucleotide sequence ID" value="NM_067887.3"/>
</dbReference>
<dbReference type="SMR" id="Q9GUN5"/>
<dbReference type="AGR" id="WB:WBGene00022071"/>
<keyword evidence="2" id="KW-0732">Signal</keyword>
<evidence type="ECO:0000313" key="5">
    <source>
        <dbReference type="WormBase" id="Y67D8C.7"/>
    </source>
</evidence>
<dbReference type="KEGG" id="cel:CELE_Y67D8C.7"/>
<organism evidence="3 4">
    <name type="scientific">Caenorhabditis elegans</name>
    <dbReference type="NCBI Taxonomy" id="6239"/>
    <lineage>
        <taxon>Eukaryota</taxon>
        <taxon>Metazoa</taxon>
        <taxon>Ecdysozoa</taxon>
        <taxon>Nematoda</taxon>
        <taxon>Chromadorea</taxon>
        <taxon>Rhabditida</taxon>
        <taxon>Rhabditina</taxon>
        <taxon>Rhabditomorpha</taxon>
        <taxon>Rhabditoidea</taxon>
        <taxon>Rhabditidae</taxon>
        <taxon>Peloderinae</taxon>
        <taxon>Caenorhabditis</taxon>
    </lineage>
</organism>
<dbReference type="HOGENOM" id="CLU_1714901_0_0_1"/>
<feature type="compositionally biased region" description="Gly residues" evidence="1">
    <location>
        <begin position="85"/>
        <end position="118"/>
    </location>
</feature>
<proteinExistence type="predicted"/>
<evidence type="ECO:0000313" key="4">
    <source>
        <dbReference type="Proteomes" id="UP000001940"/>
    </source>
</evidence>
<dbReference type="FunCoup" id="Q9GUN5">
    <property type="interactions" value="105"/>
</dbReference>
<evidence type="ECO:0000313" key="3">
    <source>
        <dbReference type="EMBL" id="CCD74096.1"/>
    </source>
</evidence>
<dbReference type="UCSC" id="Y67D8C.7">
    <property type="organism name" value="c. elegans"/>
</dbReference>
<feature type="chain" id="PRO_5004326586" evidence="2">
    <location>
        <begin position="19"/>
        <end position="158"/>
    </location>
</feature>
<gene>
    <name evidence="3 5" type="primary">spig-14</name>
    <name evidence="3" type="ORF">CELE_Y67D8C.7</name>
    <name evidence="5" type="ORF">Y67D8C.7</name>
</gene>
<feature type="region of interest" description="Disordered" evidence="1">
    <location>
        <begin position="40"/>
        <end position="158"/>
    </location>
</feature>
<name>Q9GUN5_CAEEL</name>
<dbReference type="Bgee" id="WBGene00022071">
    <property type="expression patterns" value="Expressed in material anatomical entity and 2 other cell types or tissues"/>
</dbReference>
<protein>
    <submittedName>
        <fullName evidence="3">Glycine-rich protein</fullName>
    </submittedName>
</protein>
<feature type="compositionally biased region" description="Basic and acidic residues" evidence="1">
    <location>
        <begin position="40"/>
        <end position="51"/>
    </location>
</feature>
<evidence type="ECO:0000256" key="2">
    <source>
        <dbReference type="SAM" id="SignalP"/>
    </source>
</evidence>
<dbReference type="CTD" id="190521"/>
<evidence type="ECO:0000256" key="1">
    <source>
        <dbReference type="SAM" id="MobiDB-lite"/>
    </source>
</evidence>
<dbReference type="AlphaFoldDB" id="Q9GUN5"/>
<accession>Q9GUN5</accession>